<feature type="transmembrane region" description="Helical" evidence="18">
    <location>
        <begin position="786"/>
        <end position="810"/>
    </location>
</feature>
<dbReference type="SFLD" id="SFLDG00002">
    <property type="entry name" value="C1.7:_P-type_atpase_like"/>
    <property type="match status" value="1"/>
</dbReference>
<dbReference type="InterPro" id="IPR023214">
    <property type="entry name" value="HAD_sf"/>
</dbReference>
<dbReference type="Pfam" id="PF13246">
    <property type="entry name" value="Cation_ATPase"/>
    <property type="match status" value="1"/>
</dbReference>
<evidence type="ECO:0000256" key="7">
    <source>
        <dbReference type="ARBA" id="ARBA00022519"/>
    </source>
</evidence>
<dbReference type="Pfam" id="PF00122">
    <property type="entry name" value="E1-E2_ATPase"/>
    <property type="match status" value="1"/>
</dbReference>
<keyword evidence="12" id="KW-0460">Magnesium</keyword>
<evidence type="ECO:0000256" key="15">
    <source>
        <dbReference type="ARBA" id="ARBA00023136"/>
    </source>
</evidence>
<dbReference type="Gene3D" id="2.70.150.10">
    <property type="entry name" value="Calcium-transporting ATPase, cytoplasmic transduction domain A"/>
    <property type="match status" value="1"/>
</dbReference>
<protein>
    <recommendedName>
        <fullName evidence="5">Magnesium-transporting ATPase, P-type 1</fullName>
        <ecNumber evidence="4">7.2.2.14</ecNumber>
    </recommendedName>
    <alternativeName>
        <fullName evidence="16">Mg(2+) transport ATPase, P-type 1</fullName>
    </alternativeName>
</protein>
<dbReference type="PROSITE" id="PS00154">
    <property type="entry name" value="ATPASE_E1_E2"/>
    <property type="match status" value="1"/>
</dbReference>
<dbReference type="GO" id="GO:0005524">
    <property type="term" value="F:ATP binding"/>
    <property type="evidence" value="ECO:0007669"/>
    <property type="project" value="UniProtKB-KW"/>
</dbReference>
<accession>A0A8E2F3S7</accession>
<sequence length="924" mass="100497">MKMLRNIRIRSFSPHVGRGAADIESGQVAANMVSWRSPSNIQAKSAEAVLKLVASMAVEEAQSYLESGPNGLTEDEAAVRLNLVGANVLSTKKPPTWWQILLSVLPNPFNILLIFLAILSVATPPPNWSTFTILVVMIVISCSVRFWQEYRSGIAAVKLQCSVTTQVQGRRQVNMDGSVKPSEVVLNVNALVPGDVVLLNPGDNVPADCLLLQASHLQITQSSLTGESEPQVKIGTTKAAKSSPALFDIENLAFMGTNVISGTATALVVRTGDSVFIATIIKQLNKKRPVNSFQKGVRNVSFMMIGFMLVMVSIVLVINGEISHDWRSAALFSVSVAVGLVPEMLPAIVNANLARGAFTLSKKKAIVKRLDAIQNLGGITVLCSDKTGTLTRDEIALCRNEDCHGATNGRVFQLAYTNAHYQSGKKNSIDAAILRGHEIDEKRTPTVLGEFVAEIPFNFEKRRSGAIIREGASGTLTLICKGAFEEMLALCSVIRYNGQLVGLKAAHKDSITQRAAELNNDGYRVVAVATKAISEVYLDDEENFEDLESRMVLEGLLAFLDPPKDDAAPSIAHLRELGVETKVLTGDNLGIALKVCRSMNMTGNVEEGIRAITGPELAELAGPEFHEAVQLCTIFAKLTPSQKGEVIMSLKAAGHAVGMLGDGINDCVALRFADVGISVDTGTNVAKDCADVILTEKALAIMVDCVTVGRLTHGNTIKYIKMVASSNFGNVFSVLIASAWLPFQPMTALQILVQNLLYDISQIAIPWDRMDEEFIQRPQRWKNRDLIRFIAVLGPTSSTIDMCTFSLNWFYYGIRSPNDPALVARFHTHWFLEGLLTQTIIVHLLRTAKIPVIQRRAAPVLVISTLLVMAVGLSLPYIPPIAHALGLVRPANSFLGFLAAEIALYCIEVQAVKMVYIKLFKTWL</sequence>
<dbReference type="InterPro" id="IPR023298">
    <property type="entry name" value="ATPase_P-typ_TM_dom_sf"/>
</dbReference>
<evidence type="ECO:0000256" key="17">
    <source>
        <dbReference type="ARBA" id="ARBA00047295"/>
    </source>
</evidence>
<keyword evidence="11" id="KW-0067">ATP-binding</keyword>
<dbReference type="InterPro" id="IPR044492">
    <property type="entry name" value="P_typ_ATPase_HD_dom"/>
</dbReference>
<feature type="transmembrane region" description="Helical" evidence="18">
    <location>
        <begin position="296"/>
        <end position="318"/>
    </location>
</feature>
<evidence type="ECO:0000256" key="1">
    <source>
        <dbReference type="ARBA" id="ARBA00003954"/>
    </source>
</evidence>
<dbReference type="GO" id="GO:0016887">
    <property type="term" value="F:ATP hydrolysis activity"/>
    <property type="evidence" value="ECO:0007669"/>
    <property type="project" value="InterPro"/>
</dbReference>
<comment type="catalytic activity">
    <reaction evidence="17">
        <text>Mg(2+)(out) + ATP + H2O = Mg(2+)(in) + ADP + phosphate + H(+)</text>
        <dbReference type="Rhea" id="RHEA:10260"/>
        <dbReference type="ChEBI" id="CHEBI:15377"/>
        <dbReference type="ChEBI" id="CHEBI:15378"/>
        <dbReference type="ChEBI" id="CHEBI:18420"/>
        <dbReference type="ChEBI" id="CHEBI:30616"/>
        <dbReference type="ChEBI" id="CHEBI:43474"/>
        <dbReference type="ChEBI" id="CHEBI:456216"/>
        <dbReference type="EC" id="7.2.2.14"/>
    </reaction>
</comment>
<evidence type="ECO:0000256" key="3">
    <source>
        <dbReference type="ARBA" id="ARBA00008746"/>
    </source>
</evidence>
<dbReference type="InterPro" id="IPR018303">
    <property type="entry name" value="ATPase_P-typ_P_site"/>
</dbReference>
<evidence type="ECO:0000256" key="2">
    <source>
        <dbReference type="ARBA" id="ARBA00004429"/>
    </source>
</evidence>
<comment type="subcellular location">
    <subcellularLocation>
        <location evidence="2">Cell inner membrane</location>
        <topology evidence="2">Multi-pass membrane protein</topology>
    </subcellularLocation>
</comment>
<evidence type="ECO:0000256" key="6">
    <source>
        <dbReference type="ARBA" id="ARBA00022475"/>
    </source>
</evidence>
<dbReference type="SUPFAM" id="SSF56784">
    <property type="entry name" value="HAD-like"/>
    <property type="match status" value="1"/>
</dbReference>
<dbReference type="NCBIfam" id="TIGR01494">
    <property type="entry name" value="ATPase_P-type"/>
    <property type="match status" value="2"/>
</dbReference>
<name>A0A8E2F3S7_9PEZI</name>
<dbReference type="OrthoDB" id="3873882at2759"/>
<evidence type="ECO:0000256" key="9">
    <source>
        <dbReference type="ARBA" id="ARBA00022692"/>
    </source>
</evidence>
<keyword evidence="13" id="KW-1278">Translocase</keyword>
<keyword evidence="10" id="KW-0547">Nucleotide-binding</keyword>
<feature type="domain" description="Cation-transporting P-type ATPase N-terminal" evidence="19">
    <location>
        <begin position="52"/>
        <end position="125"/>
    </location>
</feature>
<evidence type="ECO:0000313" key="20">
    <source>
        <dbReference type="EMBL" id="OCL10081.1"/>
    </source>
</evidence>
<evidence type="ECO:0000256" key="18">
    <source>
        <dbReference type="SAM" id="Phobius"/>
    </source>
</evidence>
<evidence type="ECO:0000256" key="8">
    <source>
        <dbReference type="ARBA" id="ARBA00022553"/>
    </source>
</evidence>
<dbReference type="PANTHER" id="PTHR42861">
    <property type="entry name" value="CALCIUM-TRANSPORTING ATPASE"/>
    <property type="match status" value="1"/>
</dbReference>
<dbReference type="InterPro" id="IPR059000">
    <property type="entry name" value="ATPase_P-type_domA"/>
</dbReference>
<dbReference type="SFLD" id="SFLDF00027">
    <property type="entry name" value="p-type_atpase"/>
    <property type="match status" value="1"/>
</dbReference>
<feature type="transmembrane region" description="Helical" evidence="18">
    <location>
        <begin position="860"/>
        <end position="882"/>
    </location>
</feature>
<evidence type="ECO:0000256" key="14">
    <source>
        <dbReference type="ARBA" id="ARBA00022989"/>
    </source>
</evidence>
<dbReference type="Gene3D" id="1.20.1110.10">
    <property type="entry name" value="Calcium-transporting ATPase, transmembrane domain"/>
    <property type="match status" value="1"/>
</dbReference>
<feature type="transmembrane region" description="Helical" evidence="18">
    <location>
        <begin position="330"/>
        <end position="354"/>
    </location>
</feature>
<dbReference type="InterPro" id="IPR006068">
    <property type="entry name" value="ATPase_P-typ_cation-transptr_C"/>
</dbReference>
<dbReference type="SUPFAM" id="SSF81653">
    <property type="entry name" value="Calcium ATPase, transduction domain A"/>
    <property type="match status" value="1"/>
</dbReference>
<dbReference type="Gene3D" id="3.40.50.1000">
    <property type="entry name" value="HAD superfamily/HAD-like"/>
    <property type="match status" value="1"/>
</dbReference>
<gene>
    <name evidence="20" type="ORF">AOQ84DRAFT_362722</name>
</gene>
<keyword evidence="7" id="KW-0997">Cell inner membrane</keyword>
<evidence type="ECO:0000256" key="16">
    <source>
        <dbReference type="ARBA" id="ARBA00029806"/>
    </source>
</evidence>
<dbReference type="InterPro" id="IPR004014">
    <property type="entry name" value="ATPase_P-typ_cation-transptr_N"/>
</dbReference>
<evidence type="ECO:0000256" key="5">
    <source>
        <dbReference type="ARBA" id="ARBA00013555"/>
    </source>
</evidence>
<evidence type="ECO:0000256" key="12">
    <source>
        <dbReference type="ARBA" id="ARBA00022842"/>
    </source>
</evidence>
<dbReference type="EC" id="7.2.2.14" evidence="4"/>
<evidence type="ECO:0000256" key="13">
    <source>
        <dbReference type="ARBA" id="ARBA00022967"/>
    </source>
</evidence>
<evidence type="ECO:0000256" key="4">
    <source>
        <dbReference type="ARBA" id="ARBA00012786"/>
    </source>
</evidence>
<dbReference type="SFLD" id="SFLDS00003">
    <property type="entry name" value="Haloacid_Dehalogenase"/>
    <property type="match status" value="1"/>
</dbReference>
<reference evidence="20 21" key="1">
    <citation type="journal article" date="2016" name="Nat. Commun.">
        <title>Ectomycorrhizal ecology is imprinted in the genome of the dominant symbiotic fungus Cenococcum geophilum.</title>
        <authorList>
            <consortium name="DOE Joint Genome Institute"/>
            <person name="Peter M."/>
            <person name="Kohler A."/>
            <person name="Ohm R.A."/>
            <person name="Kuo A."/>
            <person name="Krutzmann J."/>
            <person name="Morin E."/>
            <person name="Arend M."/>
            <person name="Barry K.W."/>
            <person name="Binder M."/>
            <person name="Choi C."/>
            <person name="Clum A."/>
            <person name="Copeland A."/>
            <person name="Grisel N."/>
            <person name="Haridas S."/>
            <person name="Kipfer T."/>
            <person name="LaButti K."/>
            <person name="Lindquist E."/>
            <person name="Lipzen A."/>
            <person name="Maire R."/>
            <person name="Meier B."/>
            <person name="Mihaltcheva S."/>
            <person name="Molinier V."/>
            <person name="Murat C."/>
            <person name="Poggeler S."/>
            <person name="Quandt C.A."/>
            <person name="Sperisen C."/>
            <person name="Tritt A."/>
            <person name="Tisserant E."/>
            <person name="Crous P.W."/>
            <person name="Henrissat B."/>
            <person name="Nehls U."/>
            <person name="Egli S."/>
            <person name="Spatafora J.W."/>
            <person name="Grigoriev I.V."/>
            <person name="Martin F.M."/>
        </authorList>
    </citation>
    <scope>NUCLEOTIDE SEQUENCE [LARGE SCALE GENOMIC DNA]</scope>
    <source>
        <strain evidence="20 21">CBS 207.34</strain>
    </source>
</reference>
<dbReference type="AlphaFoldDB" id="A0A8E2F3S7"/>
<dbReference type="Gene3D" id="3.40.1110.10">
    <property type="entry name" value="Calcium-transporting ATPase, cytoplasmic domain N"/>
    <property type="match status" value="1"/>
</dbReference>
<proteinExistence type="inferred from homology"/>
<keyword evidence="6" id="KW-1003">Cell membrane</keyword>
<keyword evidence="8" id="KW-0597">Phosphoprotein</keyword>
<keyword evidence="15 18" id="KW-0472">Membrane</keyword>
<dbReference type="Proteomes" id="UP000250140">
    <property type="component" value="Unassembled WGS sequence"/>
</dbReference>
<dbReference type="Pfam" id="PF00690">
    <property type="entry name" value="Cation_ATPase_N"/>
    <property type="match status" value="1"/>
</dbReference>
<comment type="similarity">
    <text evidence="3">Belongs to the cation transport ATPase (P-type) (TC 3.A.3) family. Type IIIB subfamily.</text>
</comment>
<feature type="transmembrane region" description="Helical" evidence="18">
    <location>
        <begin position="128"/>
        <end position="147"/>
    </location>
</feature>
<feature type="transmembrane region" description="Helical" evidence="18">
    <location>
        <begin position="830"/>
        <end position="848"/>
    </location>
</feature>
<keyword evidence="14 18" id="KW-1133">Transmembrane helix</keyword>
<feature type="transmembrane region" description="Helical" evidence="18">
    <location>
        <begin position="894"/>
        <end position="916"/>
    </location>
</feature>
<dbReference type="InterPro" id="IPR008250">
    <property type="entry name" value="ATPase_P-typ_transduc_dom_A_sf"/>
</dbReference>
<evidence type="ECO:0000259" key="19">
    <source>
        <dbReference type="SMART" id="SM00831"/>
    </source>
</evidence>
<dbReference type="SMART" id="SM00831">
    <property type="entry name" value="Cation_ATPase_N"/>
    <property type="match status" value="1"/>
</dbReference>
<dbReference type="InterPro" id="IPR001757">
    <property type="entry name" value="P_typ_ATPase"/>
</dbReference>
<keyword evidence="21" id="KW-1185">Reference proteome</keyword>
<dbReference type="GO" id="GO:0005886">
    <property type="term" value="C:plasma membrane"/>
    <property type="evidence" value="ECO:0007669"/>
    <property type="project" value="UniProtKB-SubCell"/>
</dbReference>
<dbReference type="NCBIfam" id="TIGR01524">
    <property type="entry name" value="ATPase-IIIB_Mg"/>
    <property type="match status" value="1"/>
</dbReference>
<dbReference type="GO" id="GO:0015444">
    <property type="term" value="F:P-type magnesium transporter activity"/>
    <property type="evidence" value="ECO:0007669"/>
    <property type="project" value="UniProtKB-EC"/>
</dbReference>
<evidence type="ECO:0000313" key="21">
    <source>
        <dbReference type="Proteomes" id="UP000250140"/>
    </source>
</evidence>
<organism evidence="20 21">
    <name type="scientific">Glonium stellatum</name>
    <dbReference type="NCBI Taxonomy" id="574774"/>
    <lineage>
        <taxon>Eukaryota</taxon>
        <taxon>Fungi</taxon>
        <taxon>Dikarya</taxon>
        <taxon>Ascomycota</taxon>
        <taxon>Pezizomycotina</taxon>
        <taxon>Dothideomycetes</taxon>
        <taxon>Pleosporomycetidae</taxon>
        <taxon>Gloniales</taxon>
        <taxon>Gloniaceae</taxon>
        <taxon>Glonium</taxon>
    </lineage>
</organism>
<dbReference type="InterPro" id="IPR006415">
    <property type="entry name" value="P-type_ATPase_IIIB"/>
</dbReference>
<feature type="transmembrane region" description="Helical" evidence="18">
    <location>
        <begin position="100"/>
        <end position="122"/>
    </location>
</feature>
<dbReference type="SUPFAM" id="SSF81665">
    <property type="entry name" value="Calcium ATPase, transmembrane domain M"/>
    <property type="match status" value="1"/>
</dbReference>
<evidence type="ECO:0000256" key="11">
    <source>
        <dbReference type="ARBA" id="ARBA00022840"/>
    </source>
</evidence>
<comment type="function">
    <text evidence="1">Mediates magnesium influx to the cytosol.</text>
</comment>
<dbReference type="EMBL" id="KV749311">
    <property type="protein sequence ID" value="OCL10081.1"/>
    <property type="molecule type" value="Genomic_DNA"/>
</dbReference>
<dbReference type="InterPro" id="IPR036412">
    <property type="entry name" value="HAD-like_sf"/>
</dbReference>
<dbReference type="PRINTS" id="PR01836">
    <property type="entry name" value="MGATPASE"/>
</dbReference>
<evidence type="ECO:0000256" key="10">
    <source>
        <dbReference type="ARBA" id="ARBA00022741"/>
    </source>
</evidence>
<dbReference type="InterPro" id="IPR023299">
    <property type="entry name" value="ATPase_P-typ_cyto_dom_N"/>
</dbReference>
<keyword evidence="9 18" id="KW-0812">Transmembrane</keyword>
<dbReference type="Pfam" id="PF00689">
    <property type="entry name" value="Cation_ATPase_C"/>
    <property type="match status" value="1"/>
</dbReference>